<evidence type="ECO:0000313" key="2">
    <source>
        <dbReference type="EMBL" id="POW13999.1"/>
    </source>
</evidence>
<evidence type="ECO:0000256" key="1">
    <source>
        <dbReference type="SAM" id="MobiDB-lite"/>
    </source>
</evidence>
<dbReference type="EMBL" id="PKSL01000021">
    <property type="protein sequence ID" value="POW13999.1"/>
    <property type="molecule type" value="Genomic_DNA"/>
</dbReference>
<evidence type="ECO:0000313" key="3">
    <source>
        <dbReference type="Proteomes" id="UP000239156"/>
    </source>
</evidence>
<dbReference type="Proteomes" id="UP000239156">
    <property type="component" value="Unassembled WGS sequence"/>
</dbReference>
<feature type="region of interest" description="Disordered" evidence="1">
    <location>
        <begin position="1"/>
        <end position="27"/>
    </location>
</feature>
<reference evidence="2" key="1">
    <citation type="submission" date="2017-12" db="EMBL/GenBank/DDBJ databases">
        <title>Gene loss provides genomic basis for host adaptation in cereal stripe rust fungi.</title>
        <authorList>
            <person name="Xia C."/>
        </authorList>
    </citation>
    <scope>NUCLEOTIDE SEQUENCE [LARGE SCALE GENOMIC DNA]</scope>
    <source>
        <strain evidence="2">93-210</strain>
    </source>
</reference>
<accession>A0A2S4VWZ3</accession>
<keyword evidence="3" id="KW-1185">Reference proteome</keyword>
<proteinExistence type="predicted"/>
<dbReference type="AlphaFoldDB" id="A0A2S4VWZ3"/>
<organism evidence="2 3">
    <name type="scientific">Puccinia striiformis</name>
    <dbReference type="NCBI Taxonomy" id="27350"/>
    <lineage>
        <taxon>Eukaryota</taxon>
        <taxon>Fungi</taxon>
        <taxon>Dikarya</taxon>
        <taxon>Basidiomycota</taxon>
        <taxon>Pucciniomycotina</taxon>
        <taxon>Pucciniomycetes</taxon>
        <taxon>Pucciniales</taxon>
        <taxon>Pucciniaceae</taxon>
        <taxon>Puccinia</taxon>
    </lineage>
</organism>
<name>A0A2S4VWZ3_9BASI</name>
<comment type="caution">
    <text evidence="2">The sequence shown here is derived from an EMBL/GenBank/DDBJ whole genome shotgun (WGS) entry which is preliminary data.</text>
</comment>
<feature type="compositionally biased region" description="Polar residues" evidence="1">
    <location>
        <begin position="9"/>
        <end position="24"/>
    </location>
</feature>
<sequence length="199" mass="21795">MDLVERSKNTNPNDNIQQLSSSSKGGDMCARADNLSISTWCPPRVAESCGLSLNSTSSAQHPKPAGGAALANVLAQQMGSAGNGNNINRLCFPHPLPSPNCPTSRACTFALPLLNSTIKAKLSTRVRWRDPLEVTLPKIYRMLQLHQLARKSRIYRRLLRRESKKDLPFHTKSKMIALQDLAEKGFAPQTPSTTLGFGD</sequence>
<dbReference type="VEuPathDB" id="FungiDB:PSHT_02546"/>
<dbReference type="VEuPathDB" id="FungiDB:PSTT_03369"/>
<protein>
    <submittedName>
        <fullName evidence="2">Uncharacterized protein</fullName>
    </submittedName>
</protein>
<gene>
    <name evidence="2" type="ORF">PSTT_03369</name>
</gene>